<evidence type="ECO:0000313" key="3">
    <source>
        <dbReference type="EMBL" id="SCB07242.1"/>
    </source>
</evidence>
<dbReference type="STRING" id="410764.GA0061103_1054"/>
<evidence type="ECO:0000313" key="4">
    <source>
        <dbReference type="Proteomes" id="UP000199101"/>
    </source>
</evidence>
<feature type="region of interest" description="Disordered" evidence="1">
    <location>
        <begin position="30"/>
        <end position="54"/>
    </location>
</feature>
<evidence type="ECO:0000256" key="1">
    <source>
        <dbReference type="SAM" id="MobiDB-lite"/>
    </source>
</evidence>
<gene>
    <name evidence="3" type="ORF">GA0061103_1054</name>
</gene>
<dbReference type="Proteomes" id="UP000199101">
    <property type="component" value="Unassembled WGS sequence"/>
</dbReference>
<keyword evidence="2" id="KW-1133">Transmembrane helix</keyword>
<dbReference type="AlphaFoldDB" id="A0A1C3TVU6"/>
<reference evidence="4" key="1">
    <citation type="submission" date="2016-08" db="EMBL/GenBank/DDBJ databases">
        <authorList>
            <person name="Varghese N."/>
            <person name="Submissions Spin"/>
        </authorList>
    </citation>
    <scope>NUCLEOTIDE SEQUENCE [LARGE SCALE GENOMIC DNA]</scope>
    <source>
        <strain evidence="4">HAMBI 2975</strain>
    </source>
</reference>
<proteinExistence type="predicted"/>
<accession>A0A1C3TVU6</accession>
<dbReference type="EMBL" id="FMAG01000001">
    <property type="protein sequence ID" value="SCB07242.1"/>
    <property type="molecule type" value="Genomic_DNA"/>
</dbReference>
<keyword evidence="2" id="KW-0812">Transmembrane</keyword>
<keyword evidence="2" id="KW-0472">Membrane</keyword>
<name>A0A1C3TVU6_9HYPH</name>
<dbReference type="OrthoDB" id="8399009at2"/>
<organism evidence="3 4">
    <name type="scientific">Rhizobium multihospitium</name>
    <dbReference type="NCBI Taxonomy" id="410764"/>
    <lineage>
        <taxon>Bacteria</taxon>
        <taxon>Pseudomonadati</taxon>
        <taxon>Pseudomonadota</taxon>
        <taxon>Alphaproteobacteria</taxon>
        <taxon>Hyphomicrobiales</taxon>
        <taxon>Rhizobiaceae</taxon>
        <taxon>Rhizobium/Agrobacterium group</taxon>
        <taxon>Rhizobium</taxon>
    </lineage>
</organism>
<evidence type="ECO:0000256" key="2">
    <source>
        <dbReference type="SAM" id="Phobius"/>
    </source>
</evidence>
<keyword evidence="4" id="KW-1185">Reference proteome</keyword>
<sequence>MGEVIQFRPAARYGKYPDAQARMERELQLPLATADQPTRKAVRANPPDTSPAPKSKIGLPISGIVIVLGSILVYALVISHVVGQPHYSARANLMPSIFLQN</sequence>
<protein>
    <submittedName>
        <fullName evidence="3">Uncharacterized protein</fullName>
    </submittedName>
</protein>
<dbReference type="RefSeq" id="WP_092705968.1">
    <property type="nucleotide sequence ID" value="NZ_FMAG01000001.1"/>
</dbReference>
<feature type="transmembrane region" description="Helical" evidence="2">
    <location>
        <begin position="57"/>
        <end position="82"/>
    </location>
</feature>